<dbReference type="Pfam" id="PF13416">
    <property type="entry name" value="SBP_bac_8"/>
    <property type="match status" value="1"/>
</dbReference>
<dbReference type="GO" id="GO:0030976">
    <property type="term" value="F:thiamine pyrophosphate binding"/>
    <property type="evidence" value="ECO:0007669"/>
    <property type="project" value="TreeGrafter"/>
</dbReference>
<organism evidence="7 8">
    <name type="scientific">Bradyrhizobium yuanmingense</name>
    <dbReference type="NCBI Taxonomy" id="108015"/>
    <lineage>
        <taxon>Bacteria</taxon>
        <taxon>Pseudomonadati</taxon>
        <taxon>Pseudomonadota</taxon>
        <taxon>Alphaproteobacteria</taxon>
        <taxon>Hyphomicrobiales</taxon>
        <taxon>Nitrobacteraceae</taxon>
        <taxon>Bradyrhizobium</taxon>
    </lineage>
</organism>
<keyword evidence="3" id="KW-0813">Transport</keyword>
<dbReference type="Proteomes" id="UP000051380">
    <property type="component" value="Unassembled WGS sequence"/>
</dbReference>
<evidence type="ECO:0008006" key="9">
    <source>
        <dbReference type="Google" id="ProtNLM"/>
    </source>
</evidence>
<sequence length="378" mass="41826">MTKQNSGDSFCSLSRRSLLQSTAALLSVPFIAQASGAWAQDKLAGAGEVVVFSWGGSYTEGVRRYVFEPFKEATGIKVVEAVGDLPVPLVKAMFEAGRVDWDIAYLPRKNYPEMHEAGMFVPIDYSLWDQESLDGTSNEVRLKDAVYIDYNSEVLAYDQRAFPGGGPQTWVDFWDVKKFPGPRGLYASRGQNNIRYALIAAGFTKKDMWPLTDDKLDIAFKKLNEIKPHISKWWSAGGEPAQLLINREYVATSMYDGRAIAAIRQGASIKISWDGAHVGPTLGVILKGGPNTGNAQKLIAFLNRAQIAAAFTQTTGYPGPNSNQLKYLPPDLAPLLSINPVNASKFIIDDFTWLQTKRPDGKSNEDHIQERWLAWRAG</sequence>
<dbReference type="InterPro" id="IPR006059">
    <property type="entry name" value="SBP"/>
</dbReference>
<dbReference type="RefSeq" id="WP_057025765.1">
    <property type="nucleotide sequence ID" value="NZ_LJYF01000001.1"/>
</dbReference>
<reference evidence="7 8" key="1">
    <citation type="submission" date="2015-09" db="EMBL/GenBank/DDBJ databases">
        <title>Draft Genome Sequence of the Strain BR 3267 (Bradyrhizobium yuanmingense) recommended as inoculant for cowpea in Brazil.</title>
        <authorList>
            <person name="Simoes-Araujo J.L."/>
            <person name="Zilli J.E."/>
        </authorList>
    </citation>
    <scope>NUCLEOTIDE SEQUENCE [LARGE SCALE GENOMIC DNA]</scope>
    <source>
        <strain evidence="7 8">BR3267</strain>
    </source>
</reference>
<accession>A0A0R3D2Y9</accession>
<dbReference type="GO" id="GO:0030288">
    <property type="term" value="C:outer membrane-bounded periplasmic space"/>
    <property type="evidence" value="ECO:0007669"/>
    <property type="project" value="TreeGrafter"/>
</dbReference>
<name>A0A0R3D2Y9_9BRAD</name>
<evidence type="ECO:0000256" key="5">
    <source>
        <dbReference type="ARBA" id="ARBA00022764"/>
    </source>
</evidence>
<keyword evidence="4 6" id="KW-0732">Signal</keyword>
<proteinExistence type="inferred from homology"/>
<comment type="subcellular location">
    <subcellularLocation>
        <location evidence="1">Periplasm</location>
    </subcellularLocation>
</comment>
<evidence type="ECO:0000256" key="1">
    <source>
        <dbReference type="ARBA" id="ARBA00004418"/>
    </source>
</evidence>
<evidence type="ECO:0000313" key="7">
    <source>
        <dbReference type="EMBL" id="KRQ02925.1"/>
    </source>
</evidence>
<evidence type="ECO:0000256" key="4">
    <source>
        <dbReference type="ARBA" id="ARBA00022729"/>
    </source>
</evidence>
<dbReference type="PANTHER" id="PTHR30006:SF3">
    <property type="entry name" value="THIAMINE-BINDING PERIPLASMIC PROTEIN"/>
    <property type="match status" value="1"/>
</dbReference>
<keyword evidence="5" id="KW-0574">Periplasm</keyword>
<evidence type="ECO:0000256" key="3">
    <source>
        <dbReference type="ARBA" id="ARBA00022448"/>
    </source>
</evidence>
<dbReference type="Gene3D" id="3.40.190.10">
    <property type="entry name" value="Periplasmic binding protein-like II"/>
    <property type="match status" value="2"/>
</dbReference>
<dbReference type="InterPro" id="IPR006311">
    <property type="entry name" value="TAT_signal"/>
</dbReference>
<evidence type="ECO:0000313" key="8">
    <source>
        <dbReference type="Proteomes" id="UP000051380"/>
    </source>
</evidence>
<dbReference type="CDD" id="cd13589">
    <property type="entry name" value="PBP2_polyamine_RpCGA009"/>
    <property type="match status" value="1"/>
</dbReference>
<gene>
    <name evidence="7" type="ORF">AOQ72_05465</name>
</gene>
<comment type="caution">
    <text evidence="7">The sequence shown here is derived from an EMBL/GenBank/DDBJ whole genome shotgun (WGS) entry which is preliminary data.</text>
</comment>
<dbReference type="EMBL" id="LJYF01000001">
    <property type="protein sequence ID" value="KRQ02925.1"/>
    <property type="molecule type" value="Genomic_DNA"/>
</dbReference>
<feature type="chain" id="PRO_5006435085" description="ABC transporter substrate-binding protein" evidence="6">
    <location>
        <begin position="40"/>
        <end position="378"/>
    </location>
</feature>
<evidence type="ECO:0000256" key="6">
    <source>
        <dbReference type="SAM" id="SignalP"/>
    </source>
</evidence>
<protein>
    <recommendedName>
        <fullName evidence="9">ABC transporter substrate-binding protein</fullName>
    </recommendedName>
</protein>
<dbReference type="PROSITE" id="PS51318">
    <property type="entry name" value="TAT"/>
    <property type="match status" value="1"/>
</dbReference>
<dbReference type="AlphaFoldDB" id="A0A0R3D2Y9"/>
<dbReference type="GO" id="GO:0030975">
    <property type="term" value="F:thiamine binding"/>
    <property type="evidence" value="ECO:0007669"/>
    <property type="project" value="TreeGrafter"/>
</dbReference>
<evidence type="ECO:0000256" key="2">
    <source>
        <dbReference type="ARBA" id="ARBA00008520"/>
    </source>
</evidence>
<comment type="similarity">
    <text evidence="2">Belongs to the bacterial solute-binding protein 1 family.</text>
</comment>
<dbReference type="PANTHER" id="PTHR30006">
    <property type="entry name" value="THIAMINE-BINDING PERIPLASMIC PROTEIN-RELATED"/>
    <property type="match status" value="1"/>
</dbReference>
<dbReference type="GO" id="GO:0015888">
    <property type="term" value="P:thiamine transport"/>
    <property type="evidence" value="ECO:0007669"/>
    <property type="project" value="TreeGrafter"/>
</dbReference>
<dbReference type="SUPFAM" id="SSF53850">
    <property type="entry name" value="Periplasmic binding protein-like II"/>
    <property type="match status" value="1"/>
</dbReference>
<feature type="signal peptide" evidence="6">
    <location>
        <begin position="1"/>
        <end position="39"/>
    </location>
</feature>